<accession>A0A815B6B0</accession>
<evidence type="ECO:0000256" key="6">
    <source>
        <dbReference type="ARBA" id="ARBA00023157"/>
    </source>
</evidence>
<name>A0A815B6B0_9BILA</name>
<evidence type="ECO:0000256" key="3">
    <source>
        <dbReference type="ARBA" id="ARBA00022737"/>
    </source>
</evidence>
<dbReference type="PANTHER" id="PTHR24270">
    <property type="entry name" value="LOW-DENSITY LIPOPROTEIN RECEPTOR-RELATED"/>
    <property type="match status" value="1"/>
</dbReference>
<feature type="disulfide bond" evidence="7">
    <location>
        <begin position="1083"/>
        <end position="1092"/>
    </location>
</feature>
<organism evidence="9 10">
    <name type="scientific">Rotaria sordida</name>
    <dbReference type="NCBI Taxonomy" id="392033"/>
    <lineage>
        <taxon>Eukaryota</taxon>
        <taxon>Metazoa</taxon>
        <taxon>Spiralia</taxon>
        <taxon>Gnathifera</taxon>
        <taxon>Rotifera</taxon>
        <taxon>Eurotatoria</taxon>
        <taxon>Bdelloidea</taxon>
        <taxon>Philodinida</taxon>
        <taxon>Philodinidae</taxon>
        <taxon>Rotaria</taxon>
    </lineage>
</organism>
<keyword evidence="5" id="KW-0472">Membrane</keyword>
<dbReference type="PROSITE" id="PS50068">
    <property type="entry name" value="LDLRA_2"/>
    <property type="match status" value="2"/>
</dbReference>
<dbReference type="GO" id="GO:0005886">
    <property type="term" value="C:plasma membrane"/>
    <property type="evidence" value="ECO:0007669"/>
    <property type="project" value="TreeGrafter"/>
</dbReference>
<keyword evidence="2" id="KW-0812">Transmembrane</keyword>
<feature type="domain" description="EGF-like" evidence="8">
    <location>
        <begin position="974"/>
        <end position="1015"/>
    </location>
</feature>
<proteinExistence type="predicted"/>
<feature type="disulfide bond" evidence="7">
    <location>
        <begin position="1289"/>
        <end position="1298"/>
    </location>
</feature>
<dbReference type="EMBL" id="CAJNOU010001897">
    <property type="protein sequence ID" value="CAF1266438.1"/>
    <property type="molecule type" value="Genomic_DNA"/>
</dbReference>
<evidence type="ECO:0000259" key="8">
    <source>
        <dbReference type="PROSITE" id="PS50026"/>
    </source>
</evidence>
<feature type="domain" description="EGF-like" evidence="8">
    <location>
        <begin position="1050"/>
        <end position="1093"/>
    </location>
</feature>
<dbReference type="PRINTS" id="PR00261">
    <property type="entry name" value="LDLRECEPTOR"/>
</dbReference>
<evidence type="ECO:0000313" key="9">
    <source>
        <dbReference type="EMBL" id="CAF1266438.1"/>
    </source>
</evidence>
<evidence type="ECO:0000313" key="10">
    <source>
        <dbReference type="Proteomes" id="UP000663889"/>
    </source>
</evidence>
<evidence type="ECO:0000256" key="1">
    <source>
        <dbReference type="ARBA" id="ARBA00004167"/>
    </source>
</evidence>
<feature type="domain" description="EGF-like" evidence="8">
    <location>
        <begin position="215"/>
        <end position="256"/>
    </location>
</feature>
<evidence type="ECO:0000256" key="2">
    <source>
        <dbReference type="ARBA" id="ARBA00022692"/>
    </source>
</evidence>
<protein>
    <recommendedName>
        <fullName evidence="8">EGF-like domain-containing protein</fullName>
    </recommendedName>
</protein>
<keyword evidence="7" id="KW-0245">EGF-like domain</keyword>
<keyword evidence="3" id="KW-0677">Repeat</keyword>
<gene>
    <name evidence="9" type="ORF">SEV965_LOCUS24517</name>
</gene>
<feature type="disulfide bond" evidence="7">
    <location>
        <begin position="246"/>
        <end position="255"/>
    </location>
</feature>
<dbReference type="InterPro" id="IPR002172">
    <property type="entry name" value="LDrepeatLR_classA_rpt"/>
</dbReference>
<dbReference type="SMART" id="SM00181">
    <property type="entry name" value="EGF"/>
    <property type="match status" value="5"/>
</dbReference>
<comment type="caution">
    <text evidence="7">Lacks conserved residue(s) required for the propagation of feature annotation.</text>
</comment>
<dbReference type="PROSITE" id="PS50026">
    <property type="entry name" value="EGF_3"/>
    <property type="match status" value="4"/>
</dbReference>
<keyword evidence="4" id="KW-1133">Transmembrane helix</keyword>
<dbReference type="InterPro" id="IPR000742">
    <property type="entry name" value="EGF"/>
</dbReference>
<dbReference type="PROSITE" id="PS00022">
    <property type="entry name" value="EGF_1"/>
    <property type="match status" value="5"/>
</dbReference>
<evidence type="ECO:0000256" key="4">
    <source>
        <dbReference type="ARBA" id="ARBA00022989"/>
    </source>
</evidence>
<dbReference type="Proteomes" id="UP000663889">
    <property type="component" value="Unassembled WGS sequence"/>
</dbReference>
<dbReference type="SMART" id="SM00192">
    <property type="entry name" value="LDLa"/>
    <property type="match status" value="6"/>
</dbReference>
<dbReference type="Gene3D" id="2.10.25.10">
    <property type="entry name" value="Laminin"/>
    <property type="match status" value="1"/>
</dbReference>
<comment type="caution">
    <text evidence="9">The sequence shown here is derived from an EMBL/GenBank/DDBJ whole genome shotgun (WGS) entry which is preliminary data.</text>
</comment>
<keyword evidence="6 7" id="KW-1015">Disulfide bond</keyword>
<comment type="subcellular location">
    <subcellularLocation>
        <location evidence="1">Membrane</location>
        <topology evidence="1">Single-pass membrane protein</topology>
    </subcellularLocation>
</comment>
<evidence type="ECO:0000256" key="5">
    <source>
        <dbReference type="ARBA" id="ARBA00023136"/>
    </source>
</evidence>
<feature type="disulfide bond" evidence="7">
    <location>
        <begin position="978"/>
        <end position="988"/>
    </location>
</feature>
<reference evidence="9" key="1">
    <citation type="submission" date="2021-02" db="EMBL/GenBank/DDBJ databases">
        <authorList>
            <person name="Nowell W R."/>
        </authorList>
    </citation>
    <scope>NUCLEOTIDE SEQUENCE</scope>
</reference>
<dbReference type="PROSITE" id="PS01186">
    <property type="entry name" value="EGF_2"/>
    <property type="match status" value="3"/>
</dbReference>
<feature type="domain" description="EGF-like" evidence="8">
    <location>
        <begin position="1256"/>
        <end position="1299"/>
    </location>
</feature>
<feature type="disulfide bond" evidence="7">
    <location>
        <begin position="219"/>
        <end position="229"/>
    </location>
</feature>
<feature type="disulfide bond" evidence="7">
    <location>
        <begin position="1005"/>
        <end position="1014"/>
    </location>
</feature>
<sequence length="1341" mass="155868">MVEHYFLKECSTTNASQCHDATLYRCDNSSKCISRRRLVDGIQDCIGNDDEILAGTCSLNDKFRFRCSENENKCISALLINDGYQDCKFNEDESKSALTDNQSQWDISFPSICDGFRELIPIEIDGHNETDETECIAESHDQILYAQTFDCNLINFNIYLLYRSRPKDITKNYSIQIHVHDKQSLEYRGSWLFSLAYTFLPVHRMALKITISPNRPVRCSFACNYHGECMKYMNKNDDNLSFYCRCDPGWLGKYCTIQHDTCYLCAHDSLCYDNPTSLQYDCLDYYVEEDIVSYNNPEPLAYQLIAYCIRLENRSELSKTLPAKHLIKGRSFTFIDLNNQNITGEQLLDWAATIELVERYEAYLVGDSTTNGSDLYYNCTNDWFGNACEYSFYQAKDKRTLIDVVYYTFNEKEFASPEHVSCYKLLDCKRGPSALCLDWREICDGKIDCLNNGIDEENCWQLENSNAFINSTNEFLCHNGMQSISRSFYRNGLYNPDCIDRTDEVHNVEYWENCFRDPAFRCEEHTCHPGLGEARLNCSDGECVDDLYKCTNQRGVINTAEWALLDISELCWNGMVCLTKMKKYIGDETCGLYCYGECAINVKIDCKPIFRFPTDFIALNHVFLLYMKESADEENERILPSYICYDPQQCSIALPSVNMSLVQHKSSCVNFEKFGFQYEYQPTLLELIVMIEHYFISECATTSTSQCHDVSLYQCINSSKCISKRRLVDGIQDCISNDDELFADSCLLNDTFRFQCSEKENKCISPILINDGRSNCEFDEDESRSALLDYRSQTDISFPNICDGFRELIPIKINNLYETDETECEFWYCNNFYTGCDHIWHCPTEKQQCLCPPSYYGHLCQYQNQRVSLTLKIVNDADWRTVFNIVTMLIDNEGTIQSHDQILYVQKFDCNLVNFNIYLLYRSRPKDIMKNYSIQIHVYDKQTLEYRGSWLFPLVYTFLPVHRMAIEITISSYRPLRCSFACNHHGECVKYINHNDENSLYYCRCNPGWSGKDCTIKHDTCNLCARDSLCMYPNICVCPLGKEGPRCYLKSTTCSSPLGRCQNGGLCIPSDMRRRKNYIYCLCPEGFSNGICSELDLKIRIEFHSNIEIPQSTIIYLIQNTIMTTNKPVSIYKKIPFDQNSISFYTPNRFFLAFMALSINEYYLTYTIHDNNPLMNENNRSTILMRVQLDRRCRHVRELLNRTLMSLPLLRRIKYYQLPCKQRWNLACFYDEKYMCYCMNRNESREAQCFTMGHNEMNSCQGISNGGCLNGARCFQDQLICPTMVTCVCAECFYGKHCQFTTQGFGLSLDAILGYQIQSNVSFLRQPLVIKETIDPYPRMQ</sequence>
<dbReference type="InterPro" id="IPR050685">
    <property type="entry name" value="LDLR"/>
</dbReference>
<evidence type="ECO:0000256" key="7">
    <source>
        <dbReference type="PROSITE-ProRule" id="PRU00076"/>
    </source>
</evidence>